<keyword evidence="7" id="KW-0275">Fatty acid biosynthesis</keyword>
<evidence type="ECO:0000256" key="2">
    <source>
        <dbReference type="ARBA" id="ARBA00022516"/>
    </source>
</evidence>
<keyword evidence="3" id="KW-0378">Hydrolase</keyword>
<evidence type="ECO:0000313" key="10">
    <source>
        <dbReference type="EMBL" id="RHC95908.1"/>
    </source>
</evidence>
<dbReference type="PANTHER" id="PTHR31727">
    <property type="entry name" value="OLEOYL-ACYL CARRIER PROTEIN THIOESTERASE 1, CHLOROPLASTIC"/>
    <property type="match status" value="1"/>
</dbReference>
<dbReference type="EMBL" id="QSIO01000001">
    <property type="protein sequence ID" value="RHC95908.1"/>
    <property type="molecule type" value="Genomic_DNA"/>
</dbReference>
<evidence type="ECO:0000256" key="3">
    <source>
        <dbReference type="ARBA" id="ARBA00022801"/>
    </source>
</evidence>
<sequence length="251" mass="29257">MAKTFEYSMKIPFDMSDVNGFIKIPQLILLSLQVSGMQSIELGMSDMYILENYNLVWIITDYNMKIDRLPVFDEKITIETYAKSHNRLFCYRAFNIKDEAGNTIIEMVATFVLMDRDTRKVHPVMSEITDAFDSEFSKTMIRGPRFKELEGGVEQEYRVRFYDLDMNGHVNNSKYLDWVFEVMGADFLTHHVPKKVHLKYVKEVLAGGLITSQYEQEGLKTQHQITSDGQINAQAEIEWEEVEEKGWNYGK</sequence>
<proteinExistence type="inferred from homology"/>
<dbReference type="InterPro" id="IPR045023">
    <property type="entry name" value="FATA/B"/>
</dbReference>
<comment type="similarity">
    <text evidence="1">Belongs to the acyl-ACP thioesterase family.</text>
</comment>
<keyword evidence="5" id="KW-0809">Transit peptide</keyword>
<keyword evidence="4" id="KW-0276">Fatty acid metabolism</keyword>
<dbReference type="PANTHER" id="PTHR31727:SF6">
    <property type="entry name" value="OLEOYL-ACYL CARRIER PROTEIN THIOESTERASE 1, CHLOROPLASTIC"/>
    <property type="match status" value="1"/>
</dbReference>
<dbReference type="SUPFAM" id="SSF54637">
    <property type="entry name" value="Thioesterase/thiol ester dehydrase-isomerase"/>
    <property type="match status" value="2"/>
</dbReference>
<dbReference type="GO" id="GO:0000036">
    <property type="term" value="F:acyl carrier activity"/>
    <property type="evidence" value="ECO:0007669"/>
    <property type="project" value="TreeGrafter"/>
</dbReference>
<evidence type="ECO:0000256" key="1">
    <source>
        <dbReference type="ARBA" id="ARBA00006500"/>
    </source>
</evidence>
<accession>A0A414CLL5</accession>
<dbReference type="Pfam" id="PF01643">
    <property type="entry name" value="Acyl-ACP_TE"/>
    <property type="match status" value="1"/>
</dbReference>
<evidence type="ECO:0000259" key="9">
    <source>
        <dbReference type="Pfam" id="PF20791"/>
    </source>
</evidence>
<dbReference type="Proteomes" id="UP000285773">
    <property type="component" value="Unassembled WGS sequence"/>
</dbReference>
<dbReference type="InterPro" id="IPR049427">
    <property type="entry name" value="Acyl-ACP_TE_C"/>
</dbReference>
<dbReference type="InterPro" id="IPR002864">
    <property type="entry name" value="Acyl-ACP_thioesterase_NHD"/>
</dbReference>
<reference evidence="10 11" key="1">
    <citation type="submission" date="2018-08" db="EMBL/GenBank/DDBJ databases">
        <title>A genome reference for cultivated species of the human gut microbiota.</title>
        <authorList>
            <person name="Zou Y."/>
            <person name="Xue W."/>
            <person name="Luo G."/>
        </authorList>
    </citation>
    <scope>NUCLEOTIDE SEQUENCE [LARGE SCALE GENOMIC DNA]</scope>
    <source>
        <strain evidence="10 11">AM33-3BH</strain>
    </source>
</reference>
<comment type="caution">
    <text evidence="10">The sequence shown here is derived from an EMBL/GenBank/DDBJ whole genome shotgun (WGS) entry which is preliminary data.</text>
</comment>
<evidence type="ECO:0000259" key="8">
    <source>
        <dbReference type="Pfam" id="PF01643"/>
    </source>
</evidence>
<keyword evidence="2" id="KW-0444">Lipid biosynthesis</keyword>
<dbReference type="AlphaFoldDB" id="A0A414CLL5"/>
<evidence type="ECO:0000256" key="7">
    <source>
        <dbReference type="ARBA" id="ARBA00023160"/>
    </source>
</evidence>
<dbReference type="RefSeq" id="WP_118095282.1">
    <property type="nucleotide sequence ID" value="NZ_QSIO01000001.1"/>
</dbReference>
<dbReference type="Pfam" id="PF20791">
    <property type="entry name" value="Acyl-ACP_TE_C"/>
    <property type="match status" value="1"/>
</dbReference>
<evidence type="ECO:0000256" key="4">
    <source>
        <dbReference type="ARBA" id="ARBA00022832"/>
    </source>
</evidence>
<organism evidence="10 11">
    <name type="scientific">Streptococcus parasanguinis</name>
    <dbReference type="NCBI Taxonomy" id="1318"/>
    <lineage>
        <taxon>Bacteria</taxon>
        <taxon>Bacillati</taxon>
        <taxon>Bacillota</taxon>
        <taxon>Bacilli</taxon>
        <taxon>Lactobacillales</taxon>
        <taxon>Streptococcaceae</taxon>
        <taxon>Streptococcus</taxon>
    </lineage>
</organism>
<dbReference type="Gene3D" id="3.10.129.10">
    <property type="entry name" value="Hotdog Thioesterase"/>
    <property type="match status" value="1"/>
</dbReference>
<evidence type="ECO:0000256" key="6">
    <source>
        <dbReference type="ARBA" id="ARBA00023098"/>
    </source>
</evidence>
<keyword evidence="6" id="KW-0443">Lipid metabolism</keyword>
<gene>
    <name evidence="10" type="ORF">DW820_01915</name>
</gene>
<protein>
    <submittedName>
        <fullName evidence="10">Acyl-[acyl-carrier-protein] thioesterase</fullName>
    </submittedName>
</protein>
<feature type="domain" description="Acyl-ACP thioesterase-like C-terminal" evidence="9">
    <location>
        <begin position="150"/>
        <end position="241"/>
    </location>
</feature>
<dbReference type="CDD" id="cd00586">
    <property type="entry name" value="4HBT"/>
    <property type="match status" value="1"/>
</dbReference>
<dbReference type="InterPro" id="IPR029069">
    <property type="entry name" value="HotDog_dom_sf"/>
</dbReference>
<name>A0A414CLL5_STRPA</name>
<evidence type="ECO:0000256" key="5">
    <source>
        <dbReference type="ARBA" id="ARBA00022946"/>
    </source>
</evidence>
<evidence type="ECO:0000313" key="11">
    <source>
        <dbReference type="Proteomes" id="UP000285773"/>
    </source>
</evidence>
<dbReference type="GO" id="GO:0016297">
    <property type="term" value="F:fatty acyl-[ACP] hydrolase activity"/>
    <property type="evidence" value="ECO:0007669"/>
    <property type="project" value="InterPro"/>
</dbReference>
<feature type="domain" description="Acyl-ACP thioesterase N-terminal hotdog" evidence="8">
    <location>
        <begin position="3"/>
        <end position="131"/>
    </location>
</feature>